<keyword evidence="1" id="KW-1133">Transmembrane helix</keyword>
<feature type="transmembrane region" description="Helical" evidence="1">
    <location>
        <begin position="6"/>
        <end position="24"/>
    </location>
</feature>
<organism evidence="2 3">
    <name type="scientific">Mikania micrantha</name>
    <name type="common">bitter vine</name>
    <dbReference type="NCBI Taxonomy" id="192012"/>
    <lineage>
        <taxon>Eukaryota</taxon>
        <taxon>Viridiplantae</taxon>
        <taxon>Streptophyta</taxon>
        <taxon>Embryophyta</taxon>
        <taxon>Tracheophyta</taxon>
        <taxon>Spermatophyta</taxon>
        <taxon>Magnoliopsida</taxon>
        <taxon>eudicotyledons</taxon>
        <taxon>Gunneridae</taxon>
        <taxon>Pentapetalae</taxon>
        <taxon>asterids</taxon>
        <taxon>campanulids</taxon>
        <taxon>Asterales</taxon>
        <taxon>Asteraceae</taxon>
        <taxon>Asteroideae</taxon>
        <taxon>Heliantheae alliance</taxon>
        <taxon>Eupatorieae</taxon>
        <taxon>Mikania</taxon>
    </lineage>
</organism>
<dbReference type="EMBL" id="SZYD01000003">
    <property type="protein sequence ID" value="KAD6795354.1"/>
    <property type="molecule type" value="Genomic_DNA"/>
</dbReference>
<dbReference type="AlphaFoldDB" id="A0A5N6PN76"/>
<gene>
    <name evidence="2" type="ORF">E3N88_06250</name>
</gene>
<accession>A0A5N6PN76</accession>
<comment type="caution">
    <text evidence="2">The sequence shown here is derived from an EMBL/GenBank/DDBJ whole genome shotgun (WGS) entry which is preliminary data.</text>
</comment>
<evidence type="ECO:0000256" key="1">
    <source>
        <dbReference type="SAM" id="Phobius"/>
    </source>
</evidence>
<keyword evidence="3" id="KW-1185">Reference proteome</keyword>
<dbReference type="Proteomes" id="UP000326396">
    <property type="component" value="Linkage Group LG11"/>
</dbReference>
<sequence>MKTETTIGISASTSFYMLCGATWIRCIRQQRTRKLLDWEVARKQISEQGICHRVFQDQSFEVNLEVDLCYRSNASWDDVSIFQCDSGSNRVNNVLAINSIFPHRNVHFAGKDSKEIMAVDLAEGTELGVLDCVESCCRWIDSSD</sequence>
<proteinExistence type="predicted"/>
<reference evidence="2 3" key="1">
    <citation type="submission" date="2019-05" db="EMBL/GenBank/DDBJ databases">
        <title>Mikania micrantha, genome provides insights into the molecular mechanism of rapid growth.</title>
        <authorList>
            <person name="Liu B."/>
        </authorList>
    </citation>
    <scope>NUCLEOTIDE SEQUENCE [LARGE SCALE GENOMIC DNA]</scope>
    <source>
        <strain evidence="2">NLD-2019</strain>
        <tissue evidence="2">Leaf</tissue>
    </source>
</reference>
<keyword evidence="1" id="KW-0812">Transmembrane</keyword>
<name>A0A5N6PN76_9ASTR</name>
<protein>
    <submittedName>
        <fullName evidence="2">Uncharacterized protein</fullName>
    </submittedName>
</protein>
<evidence type="ECO:0000313" key="3">
    <source>
        <dbReference type="Proteomes" id="UP000326396"/>
    </source>
</evidence>
<evidence type="ECO:0000313" key="2">
    <source>
        <dbReference type="EMBL" id="KAD6795354.1"/>
    </source>
</evidence>
<keyword evidence="1" id="KW-0472">Membrane</keyword>